<dbReference type="InterPro" id="IPR042556">
    <property type="entry name" value="AZUL_sf"/>
</dbReference>
<dbReference type="CDD" id="cd00078">
    <property type="entry name" value="HECTc"/>
    <property type="match status" value="1"/>
</dbReference>
<gene>
    <name evidence="11" type="ORF">CHIRRI_LOCUS11046</name>
</gene>
<dbReference type="Pfam" id="PF16558">
    <property type="entry name" value="AZUL"/>
    <property type="match status" value="1"/>
</dbReference>
<keyword evidence="5" id="KW-0808">Transferase</keyword>
<dbReference type="InterPro" id="IPR035983">
    <property type="entry name" value="Hect_E3_ubiquitin_ligase"/>
</dbReference>
<evidence type="ECO:0000256" key="8">
    <source>
        <dbReference type="SAM" id="MobiDB-lite"/>
    </source>
</evidence>
<dbReference type="FunFam" id="3.30.2410.10:FF:000003">
    <property type="entry name" value="probable E3 ubiquitin-protein ligase HERC4 isoform X1"/>
    <property type="match status" value="1"/>
</dbReference>
<dbReference type="SMART" id="SM00119">
    <property type="entry name" value="HECTc"/>
    <property type="match status" value="1"/>
</dbReference>
<evidence type="ECO:0000259" key="10">
    <source>
        <dbReference type="PROSITE" id="PS50237"/>
    </source>
</evidence>
<dbReference type="Gene3D" id="3.30.2160.10">
    <property type="entry name" value="Hect, E3 ligase catalytic domain"/>
    <property type="match status" value="1"/>
</dbReference>
<reference evidence="11" key="2">
    <citation type="submission" date="2022-10" db="EMBL/GenBank/DDBJ databases">
        <authorList>
            <consortium name="ENA_rothamsted_submissions"/>
            <consortium name="culmorum"/>
            <person name="King R."/>
        </authorList>
    </citation>
    <scope>NUCLEOTIDE SEQUENCE</scope>
</reference>
<dbReference type="InterPro" id="IPR044611">
    <property type="entry name" value="E3A/B/C-like"/>
</dbReference>
<dbReference type="EMBL" id="OU895879">
    <property type="protein sequence ID" value="CAG9808202.1"/>
    <property type="molecule type" value="Genomic_DNA"/>
</dbReference>
<evidence type="ECO:0000313" key="12">
    <source>
        <dbReference type="Proteomes" id="UP001153620"/>
    </source>
</evidence>
<keyword evidence="9" id="KW-0472">Membrane</keyword>
<keyword evidence="12" id="KW-1185">Reference proteome</keyword>
<dbReference type="PANTHER" id="PTHR45700">
    <property type="entry name" value="UBIQUITIN-PROTEIN LIGASE E3C"/>
    <property type="match status" value="1"/>
</dbReference>
<feature type="active site" description="Glycyl thioester intermediate" evidence="7">
    <location>
        <position position="862"/>
    </location>
</feature>
<dbReference type="InterPro" id="IPR032353">
    <property type="entry name" value="AZUL"/>
</dbReference>
<protein>
    <recommendedName>
        <fullName evidence="3">HECT-type E3 ubiquitin transferase</fullName>
        <ecNumber evidence="3">2.3.2.26</ecNumber>
    </recommendedName>
</protein>
<dbReference type="EC" id="2.3.2.26" evidence="3"/>
<keyword evidence="6 7" id="KW-0833">Ubl conjugation pathway</keyword>
<feature type="compositionally biased region" description="Low complexity" evidence="8">
    <location>
        <begin position="111"/>
        <end position="128"/>
    </location>
</feature>
<dbReference type="GO" id="GO:0005737">
    <property type="term" value="C:cytoplasm"/>
    <property type="evidence" value="ECO:0007669"/>
    <property type="project" value="UniProtKB-SubCell"/>
</dbReference>
<dbReference type="OrthoDB" id="5981550at2759"/>
<comment type="catalytic activity">
    <reaction evidence="1">
        <text>S-ubiquitinyl-[E2 ubiquitin-conjugating enzyme]-L-cysteine + [acceptor protein]-L-lysine = [E2 ubiquitin-conjugating enzyme]-L-cysteine + N(6)-ubiquitinyl-[acceptor protein]-L-lysine.</text>
        <dbReference type="EC" id="2.3.2.26"/>
    </reaction>
</comment>
<evidence type="ECO:0000256" key="2">
    <source>
        <dbReference type="ARBA" id="ARBA00004496"/>
    </source>
</evidence>
<dbReference type="Gene3D" id="3.30.2410.10">
    <property type="entry name" value="Hect, E3 ligase catalytic domain"/>
    <property type="match status" value="1"/>
</dbReference>
<keyword evidence="9" id="KW-0812">Transmembrane</keyword>
<reference evidence="11" key="1">
    <citation type="submission" date="2022-01" db="EMBL/GenBank/DDBJ databases">
        <authorList>
            <person name="King R."/>
        </authorList>
    </citation>
    <scope>NUCLEOTIDE SEQUENCE</scope>
</reference>
<feature type="transmembrane region" description="Helical" evidence="9">
    <location>
        <begin position="630"/>
        <end position="651"/>
    </location>
</feature>
<name>A0A9N9RZZ5_9DIPT</name>
<evidence type="ECO:0000313" key="11">
    <source>
        <dbReference type="EMBL" id="CAG9808202.1"/>
    </source>
</evidence>
<keyword evidence="9" id="KW-1133">Transmembrane helix</keyword>
<feature type="region of interest" description="Disordered" evidence="8">
    <location>
        <begin position="76"/>
        <end position="130"/>
    </location>
</feature>
<evidence type="ECO:0000256" key="1">
    <source>
        <dbReference type="ARBA" id="ARBA00000885"/>
    </source>
</evidence>
<evidence type="ECO:0000256" key="6">
    <source>
        <dbReference type="ARBA" id="ARBA00022786"/>
    </source>
</evidence>
<dbReference type="GO" id="GO:0061630">
    <property type="term" value="F:ubiquitin protein ligase activity"/>
    <property type="evidence" value="ECO:0007669"/>
    <property type="project" value="UniProtKB-EC"/>
</dbReference>
<sequence>MDSNVRNNKQTQAKKLIEKYFFQITVGCGNADCQNKCCLSSGNLEKSLTPNQAAVKAIQLYVEEANLCENLKDTEEIQKKNSSSSEDIEMEVTSSKKTNAESDSMKKIEPSHSSLNKKSNDNLSPSSPTKELAYIDEAKLSEMIEICEETKNYAPIIRSLGSVFSDKDSVLKSFQQKPKSSVDVILDRVQQVSAIKTMKKEDIRTLEDDEKDQDLMDCEENKDVKIPSYSTIDFESLRRSFRRLYEKNSKVFEALDNAIQSLATLIQIDMRIMRENEQFEEVLCCIVILFEIFQIGSSMLEQSIFRTLAAITALPTWAQAKLAHIWSSQCKEGLRPILLILQQIITLQVIANTYHRDFHVNDNEIVSNATKVMKIVFCANLLVSEMIELPKYLPEQSKGSGNEESMLEEEDEDDFSSILYQVDSSKNKQTFEDPLMKELSISVHDCNEPFIPYEEFQNEPLCDVIETDEDYMRYRNLVFNDNNSMPFSSNKKFSFVVYSFVLTPSAKTLALFFDSRVKMYSERRTMLLNMAYLGTINNPYLKLKIRRDFIIDDALAELEMVALSNPKDLKKQIFIEFDGEQGIDEGGVSKEFFQLIVEEIFNPDYGMFTTNEDTQTCWFNSFSFENEAQFTLIGIVLGLAIYNSIILPLNFPMVVYKKLMDVRNSWHDLKDWNPILYNSLKAILDYTEPDMEEVFSQTFEIGYENVFGAPIKQCLKSDGEKIPVNQKNKQEFVELYADFVLNQSIEKQFKAFKKGFQMVTDESPLKLLFRPEEIELLVCGSKNFDFDELEKSTEYEGGYTAETEIIKHFWSVVHGLSLENKRKLLQFTTGSNRVPVGGLSKLKLVIARHGPDCDRLPTSHTCFNILLLPEYSSREKIEERLLKAINYSKGFGML</sequence>
<dbReference type="PROSITE" id="PS50237">
    <property type="entry name" value="HECT"/>
    <property type="match status" value="1"/>
</dbReference>
<feature type="compositionally biased region" description="Basic and acidic residues" evidence="8">
    <location>
        <begin position="98"/>
        <end position="110"/>
    </location>
</feature>
<proteinExistence type="predicted"/>
<dbReference type="Gene3D" id="6.10.130.10">
    <property type="entry name" value="Ubiquitin-protein ligase E3A, N-terminal zinc-binding domain (AZUL)"/>
    <property type="match status" value="1"/>
</dbReference>
<dbReference type="PANTHER" id="PTHR45700:SF8">
    <property type="entry name" value="HECT-TYPE E3 UBIQUITIN TRANSFERASE"/>
    <property type="match status" value="1"/>
</dbReference>
<dbReference type="InterPro" id="IPR000569">
    <property type="entry name" value="HECT_dom"/>
</dbReference>
<dbReference type="AlphaFoldDB" id="A0A9N9RZZ5"/>
<dbReference type="FunFam" id="3.30.2160.10:FF:000004">
    <property type="entry name" value="probable E3 ubiquitin-protein ligase HERC4 isoform X1"/>
    <property type="match status" value="1"/>
</dbReference>
<dbReference type="Pfam" id="PF00632">
    <property type="entry name" value="HECT"/>
    <property type="match status" value="1"/>
</dbReference>
<evidence type="ECO:0000256" key="9">
    <source>
        <dbReference type="SAM" id="Phobius"/>
    </source>
</evidence>
<evidence type="ECO:0000256" key="3">
    <source>
        <dbReference type="ARBA" id="ARBA00012485"/>
    </source>
</evidence>
<evidence type="ECO:0000256" key="5">
    <source>
        <dbReference type="ARBA" id="ARBA00022679"/>
    </source>
</evidence>
<evidence type="ECO:0000256" key="7">
    <source>
        <dbReference type="PROSITE-ProRule" id="PRU00104"/>
    </source>
</evidence>
<comment type="subcellular location">
    <subcellularLocation>
        <location evidence="2">Cytoplasm</location>
    </subcellularLocation>
</comment>
<dbReference type="GO" id="GO:0000209">
    <property type="term" value="P:protein polyubiquitination"/>
    <property type="evidence" value="ECO:0007669"/>
    <property type="project" value="InterPro"/>
</dbReference>
<evidence type="ECO:0000256" key="4">
    <source>
        <dbReference type="ARBA" id="ARBA00022490"/>
    </source>
</evidence>
<feature type="domain" description="HECT" evidence="10">
    <location>
        <begin position="565"/>
        <end position="894"/>
    </location>
</feature>
<accession>A0A9N9RZZ5</accession>
<dbReference type="Proteomes" id="UP001153620">
    <property type="component" value="Chromosome 3"/>
</dbReference>
<dbReference type="Gene3D" id="3.90.1750.10">
    <property type="entry name" value="Hect, E3 ligase catalytic domains"/>
    <property type="match status" value="1"/>
</dbReference>
<organism evidence="11 12">
    <name type="scientific">Chironomus riparius</name>
    <dbReference type="NCBI Taxonomy" id="315576"/>
    <lineage>
        <taxon>Eukaryota</taxon>
        <taxon>Metazoa</taxon>
        <taxon>Ecdysozoa</taxon>
        <taxon>Arthropoda</taxon>
        <taxon>Hexapoda</taxon>
        <taxon>Insecta</taxon>
        <taxon>Pterygota</taxon>
        <taxon>Neoptera</taxon>
        <taxon>Endopterygota</taxon>
        <taxon>Diptera</taxon>
        <taxon>Nematocera</taxon>
        <taxon>Chironomoidea</taxon>
        <taxon>Chironomidae</taxon>
        <taxon>Chironominae</taxon>
        <taxon>Chironomus</taxon>
    </lineage>
</organism>
<dbReference type="SUPFAM" id="SSF56204">
    <property type="entry name" value="Hect, E3 ligase catalytic domain"/>
    <property type="match status" value="1"/>
</dbReference>
<keyword evidence="4" id="KW-0963">Cytoplasm</keyword>
<dbReference type="GO" id="GO:0009966">
    <property type="term" value="P:regulation of signal transduction"/>
    <property type="evidence" value="ECO:0007669"/>
    <property type="project" value="UniProtKB-ARBA"/>
</dbReference>